<keyword evidence="1" id="KW-0472">Membrane</keyword>
<evidence type="ECO:0000256" key="1">
    <source>
        <dbReference type="SAM" id="Phobius"/>
    </source>
</evidence>
<keyword evidence="1" id="KW-1133">Transmembrane helix</keyword>
<proteinExistence type="predicted"/>
<evidence type="ECO:0000313" key="2">
    <source>
        <dbReference type="EMBL" id="MTW17292.1"/>
    </source>
</evidence>
<dbReference type="AlphaFoldDB" id="A0A9X4XLC8"/>
<protein>
    <recommendedName>
        <fullName evidence="4">PIN domain-containing protein</fullName>
    </recommendedName>
</protein>
<dbReference type="RefSeq" id="WP_155480043.1">
    <property type="nucleotide sequence ID" value="NZ_WNKV01000010.1"/>
</dbReference>
<evidence type="ECO:0000313" key="3">
    <source>
        <dbReference type="Proteomes" id="UP000438991"/>
    </source>
</evidence>
<accession>A0A9X4XLC8</accession>
<dbReference type="EMBL" id="WNKV01000010">
    <property type="protein sequence ID" value="MTW17292.1"/>
    <property type="molecule type" value="Genomic_DNA"/>
</dbReference>
<organism evidence="2 3">
    <name type="scientific">Rhodoplanes serenus</name>
    <dbReference type="NCBI Taxonomy" id="200615"/>
    <lineage>
        <taxon>Bacteria</taxon>
        <taxon>Pseudomonadati</taxon>
        <taxon>Pseudomonadota</taxon>
        <taxon>Alphaproteobacteria</taxon>
        <taxon>Hyphomicrobiales</taxon>
        <taxon>Nitrobacteraceae</taxon>
        <taxon>Rhodoplanes</taxon>
    </lineage>
</organism>
<dbReference type="Gene3D" id="3.40.50.1010">
    <property type="entry name" value="5'-nuclease"/>
    <property type="match status" value="1"/>
</dbReference>
<dbReference type="Proteomes" id="UP000438991">
    <property type="component" value="Unassembled WGS sequence"/>
</dbReference>
<reference evidence="2 3" key="1">
    <citation type="submission" date="2019-11" db="EMBL/GenBank/DDBJ databases">
        <title>Whole-genome sequence of Rhodoplanes serenus DSM 18633, type strain.</title>
        <authorList>
            <person name="Kyndt J.A."/>
            <person name="Meyer T.E."/>
        </authorList>
    </citation>
    <scope>NUCLEOTIDE SEQUENCE [LARGE SCALE GENOMIC DNA]</scope>
    <source>
        <strain evidence="2 3">DSM 18633</strain>
    </source>
</reference>
<gene>
    <name evidence="2" type="ORF">GJ689_13880</name>
</gene>
<dbReference type="InterPro" id="IPR029060">
    <property type="entry name" value="PIN-like_dom_sf"/>
</dbReference>
<keyword evidence="1" id="KW-0812">Transmembrane</keyword>
<comment type="caution">
    <text evidence="2">The sequence shown here is derived from an EMBL/GenBank/DDBJ whole genome shotgun (WGS) entry which is preliminary data.</text>
</comment>
<dbReference type="SUPFAM" id="SSF88723">
    <property type="entry name" value="PIN domain-like"/>
    <property type="match status" value="1"/>
</dbReference>
<sequence>MVDLLDIIARFRTKGILLDTNLLILLVVGLYRRDRISKFNRTRQYTINDFDLITAFIHQFPRRITTPHILAETDNLMRQMDRNEHRALSIVMSSLVSTLLEICVPSVDAVRQGAYDRLGLTDSAIQIAAVTEDVLVVTDDAKLANWLAHAGRDVLNINHVRMLNWN</sequence>
<name>A0A9X4XLC8_9BRAD</name>
<evidence type="ECO:0008006" key="4">
    <source>
        <dbReference type="Google" id="ProtNLM"/>
    </source>
</evidence>
<feature type="transmembrane region" description="Helical" evidence="1">
    <location>
        <begin position="15"/>
        <end position="31"/>
    </location>
</feature>